<reference evidence="1 2" key="1">
    <citation type="submission" date="2013-11" db="EMBL/GenBank/DDBJ databases">
        <title>Comparative genomics of Ignicoccus.</title>
        <authorList>
            <person name="Podar M."/>
        </authorList>
    </citation>
    <scope>NUCLEOTIDE SEQUENCE [LARGE SCALE GENOMIC DNA]</scope>
    <source>
        <strain evidence="1 2">DSM 13165</strain>
    </source>
</reference>
<dbReference type="STRING" id="940295.EYM_03650"/>
<dbReference type="RefSeq" id="WP_075049705.1">
    <property type="nucleotide sequence ID" value="NZ_CP006867.1"/>
</dbReference>
<name>A0A0U2MAW9_9CREN</name>
<dbReference type="EMBL" id="CP006867">
    <property type="protein sequence ID" value="ALU12429.1"/>
    <property type="molecule type" value="Genomic_DNA"/>
</dbReference>
<sequence length="134" mass="15481">MCEPVYPAHLFVIIQSRYDNKFWIIKSNKEVIKKDIEGLISEFKDCYNSLRVSICPNEGKIIIWSKNGYNGIGIERADLLDENTWCNLSKFAHYVNDKLREPITPSMIDAAKEELLWLLGAHHSKSLNDLIIEV</sequence>
<protein>
    <submittedName>
        <fullName evidence="1">Uncharacterized protein</fullName>
    </submittedName>
</protein>
<dbReference type="GeneID" id="30680124"/>
<evidence type="ECO:0000313" key="2">
    <source>
        <dbReference type="Proteomes" id="UP000060778"/>
    </source>
</evidence>
<dbReference type="Proteomes" id="UP000060778">
    <property type="component" value="Chromosome"/>
</dbReference>
<evidence type="ECO:0000313" key="1">
    <source>
        <dbReference type="EMBL" id="ALU12429.1"/>
    </source>
</evidence>
<gene>
    <name evidence="1" type="ORF">EYM_03650</name>
</gene>
<organism evidence="1 2">
    <name type="scientific">Ignicoccus islandicus DSM 13165</name>
    <dbReference type="NCBI Taxonomy" id="940295"/>
    <lineage>
        <taxon>Archaea</taxon>
        <taxon>Thermoproteota</taxon>
        <taxon>Thermoprotei</taxon>
        <taxon>Desulfurococcales</taxon>
        <taxon>Desulfurococcaceae</taxon>
        <taxon>Ignicoccus</taxon>
    </lineage>
</organism>
<dbReference type="AlphaFoldDB" id="A0A0U2MAW9"/>
<keyword evidence="2" id="KW-1185">Reference proteome</keyword>
<accession>A0A0U2MAW9</accession>
<dbReference type="KEGG" id="iis:EYM_03650"/>
<proteinExistence type="predicted"/>